<name>A0A4R8H0S3_9FIRM</name>
<dbReference type="Proteomes" id="UP000295832">
    <property type="component" value="Unassembled WGS sequence"/>
</dbReference>
<comment type="caution">
    <text evidence="1">The sequence shown here is derived from an EMBL/GenBank/DDBJ whole genome shotgun (WGS) entry which is preliminary data.</text>
</comment>
<dbReference type="AlphaFoldDB" id="A0A4R8H0S3"/>
<protein>
    <submittedName>
        <fullName evidence="1">Uncharacterized protein</fullName>
    </submittedName>
</protein>
<keyword evidence="2" id="KW-1185">Reference proteome</keyword>
<gene>
    <name evidence="1" type="ORF">C7959_11214</name>
</gene>
<dbReference type="EMBL" id="SOEG01000012">
    <property type="protein sequence ID" value="TDX51514.1"/>
    <property type="molecule type" value="Genomic_DNA"/>
</dbReference>
<evidence type="ECO:0000313" key="2">
    <source>
        <dbReference type="Proteomes" id="UP000295832"/>
    </source>
</evidence>
<accession>A0A4R8H0S3</accession>
<reference evidence="1 2" key="1">
    <citation type="submission" date="2019-03" db="EMBL/GenBank/DDBJ databases">
        <title>Subsurface microbial communities from deep shales in Ohio and West Virginia, USA.</title>
        <authorList>
            <person name="Wrighton K."/>
        </authorList>
    </citation>
    <scope>NUCLEOTIDE SEQUENCE [LARGE SCALE GENOMIC DNA]</scope>
    <source>
        <strain evidence="1 2">MSL 6dP</strain>
    </source>
</reference>
<organism evidence="1 2">
    <name type="scientific">Orenia marismortui</name>
    <dbReference type="NCBI Taxonomy" id="46469"/>
    <lineage>
        <taxon>Bacteria</taxon>
        <taxon>Bacillati</taxon>
        <taxon>Bacillota</taxon>
        <taxon>Clostridia</taxon>
        <taxon>Halanaerobiales</taxon>
        <taxon>Halobacteroidaceae</taxon>
        <taxon>Orenia</taxon>
    </lineage>
</organism>
<proteinExistence type="predicted"/>
<evidence type="ECO:0000313" key="1">
    <source>
        <dbReference type="EMBL" id="TDX51514.1"/>
    </source>
</evidence>
<sequence>MDQPILSIDVSKSNSYVTAFLAYGQPFSSPISFPNTIRG</sequence>